<feature type="repeat" description="PPR" evidence="4">
    <location>
        <begin position="293"/>
        <end position="327"/>
    </location>
</feature>
<feature type="repeat" description="PPR" evidence="4">
    <location>
        <begin position="115"/>
        <end position="150"/>
    </location>
</feature>
<feature type="repeat" description="PPR" evidence="4">
    <location>
        <begin position="398"/>
        <end position="432"/>
    </location>
</feature>
<comment type="similarity">
    <text evidence="1">Belongs to the PPR family. P subfamily.</text>
</comment>
<feature type="repeat" description="PPR" evidence="4">
    <location>
        <begin position="258"/>
        <end position="292"/>
    </location>
</feature>
<feature type="repeat" description="PPR" evidence="4">
    <location>
        <begin position="465"/>
        <end position="499"/>
    </location>
</feature>
<dbReference type="InterPro" id="IPR002885">
    <property type="entry name" value="PPR_rpt"/>
</dbReference>
<evidence type="ECO:0000256" key="2">
    <source>
        <dbReference type="ARBA" id="ARBA00022737"/>
    </source>
</evidence>
<accession>A0AAV8CA32</accession>
<dbReference type="PANTHER" id="PTHR47447">
    <property type="entry name" value="OS03G0856100 PROTEIN"/>
    <property type="match status" value="1"/>
</dbReference>
<dbReference type="NCBIfam" id="TIGR00756">
    <property type="entry name" value="PPR"/>
    <property type="match status" value="8"/>
</dbReference>
<evidence type="ECO:0000313" key="5">
    <source>
        <dbReference type="EMBL" id="KAJ4752594.1"/>
    </source>
</evidence>
<evidence type="ECO:0000256" key="1">
    <source>
        <dbReference type="ARBA" id="ARBA00007626"/>
    </source>
</evidence>
<dbReference type="Proteomes" id="UP001140206">
    <property type="component" value="Chromosome 5"/>
</dbReference>
<feature type="repeat" description="PPR" evidence="4">
    <location>
        <begin position="223"/>
        <end position="257"/>
    </location>
</feature>
<dbReference type="AlphaFoldDB" id="A0AAV8CA32"/>
<evidence type="ECO:0000256" key="4">
    <source>
        <dbReference type="PROSITE-ProRule" id="PRU00708"/>
    </source>
</evidence>
<keyword evidence="2" id="KW-0677">Repeat</keyword>
<protein>
    <submittedName>
        <fullName evidence="5">Pentatricopeptide repeat-containing protein</fullName>
    </submittedName>
</protein>
<dbReference type="EMBL" id="JAMFTS010000005">
    <property type="protein sequence ID" value="KAJ4752594.1"/>
    <property type="molecule type" value="Genomic_DNA"/>
</dbReference>
<comment type="caution">
    <text evidence="5">The sequence shown here is derived from an EMBL/GenBank/DDBJ whole genome shotgun (WGS) entry which is preliminary data.</text>
</comment>
<keyword evidence="6" id="KW-1185">Reference proteome</keyword>
<dbReference type="PROSITE" id="PS51375">
    <property type="entry name" value="PPR"/>
    <property type="match status" value="9"/>
</dbReference>
<dbReference type="PANTHER" id="PTHR47447:SF22">
    <property type="entry name" value="TETRATRICOPEPTIDE-LIKE HELICAL DOMAIN SUPERFAMILY"/>
    <property type="match status" value="1"/>
</dbReference>
<sequence length="534" mass="59910">MRTRQFESFVRERCRSGSLTFPEALGLFDHLLHFRDPAPSIITFNFLFTSLVRMKDVSRHYATVLSLFNQLPRPRGISPDVCTYSICIDCCARVNRLGLAFSLLGRLLKDRLRAKPIVFTPLLKGLCRDNRITEAADMVFDKMPKLGCAPNLISYAALIKGYCSAEKTIFATELLHKMITQRGEFKPDVITYNTVIDGLCKEGAVSKAFCLFGKMHSLGVLPNTVTYTTLIGGICKQGAIKKALELLDCMASKGLEPDIVTYTTLVDGLCKKGLLKNPGKLLQYIIYKGKKPNVVTYTVVMDALCKKEEIEKAVELLEDMISRGVQPNVVTYSTLIDGLCKMNKLENAMKWLYEMILKGMSPNVVTYNIFMDALCKKGETGKAEKLLGDMISRGVQPDVVTYTILIDRFCKMKELEITKKCLREMVSKGISPSIVTWNVIIDTFCTTDDVMNILVNMVLNHGARDYSAYISLIKAYAQRRNVDGATCVLKRMKQEGLKPDLDAYSPIQEMLLRIGRADDARDLIAHINEKKADD</sequence>
<name>A0AAV8CA32_9POAL</name>
<organism evidence="5 6">
    <name type="scientific">Rhynchospora pubera</name>
    <dbReference type="NCBI Taxonomy" id="906938"/>
    <lineage>
        <taxon>Eukaryota</taxon>
        <taxon>Viridiplantae</taxon>
        <taxon>Streptophyta</taxon>
        <taxon>Embryophyta</taxon>
        <taxon>Tracheophyta</taxon>
        <taxon>Spermatophyta</taxon>
        <taxon>Magnoliopsida</taxon>
        <taxon>Liliopsida</taxon>
        <taxon>Poales</taxon>
        <taxon>Cyperaceae</taxon>
        <taxon>Cyperoideae</taxon>
        <taxon>Rhynchosporeae</taxon>
        <taxon>Rhynchospora</taxon>
    </lineage>
</organism>
<keyword evidence="3" id="KW-0809">Transit peptide</keyword>
<dbReference type="Gene3D" id="1.25.40.10">
    <property type="entry name" value="Tetratricopeptide repeat domain"/>
    <property type="match status" value="6"/>
</dbReference>
<reference evidence="5" key="1">
    <citation type="submission" date="2022-08" db="EMBL/GenBank/DDBJ databases">
        <authorList>
            <person name="Marques A."/>
        </authorList>
    </citation>
    <scope>NUCLEOTIDE SEQUENCE</scope>
    <source>
        <strain evidence="5">RhyPub2mFocal</strain>
        <tissue evidence="5">Leaves</tissue>
    </source>
</reference>
<dbReference type="Pfam" id="PF12854">
    <property type="entry name" value="PPR_1"/>
    <property type="match status" value="1"/>
</dbReference>
<gene>
    <name evidence="5" type="ORF">LUZ62_086999</name>
</gene>
<dbReference type="Pfam" id="PF13812">
    <property type="entry name" value="PPR_3"/>
    <property type="match status" value="1"/>
</dbReference>
<feature type="repeat" description="PPR" evidence="4">
    <location>
        <begin position="188"/>
        <end position="222"/>
    </location>
</feature>
<evidence type="ECO:0000256" key="3">
    <source>
        <dbReference type="ARBA" id="ARBA00022946"/>
    </source>
</evidence>
<dbReference type="InterPro" id="IPR011990">
    <property type="entry name" value="TPR-like_helical_dom_sf"/>
</dbReference>
<feature type="repeat" description="PPR" evidence="4">
    <location>
        <begin position="328"/>
        <end position="362"/>
    </location>
</feature>
<dbReference type="Pfam" id="PF01535">
    <property type="entry name" value="PPR"/>
    <property type="match status" value="1"/>
</dbReference>
<proteinExistence type="inferred from homology"/>
<dbReference type="Pfam" id="PF13041">
    <property type="entry name" value="PPR_2"/>
    <property type="match status" value="4"/>
</dbReference>
<feature type="repeat" description="PPR" evidence="4">
    <location>
        <begin position="363"/>
        <end position="397"/>
    </location>
</feature>
<evidence type="ECO:0000313" key="6">
    <source>
        <dbReference type="Proteomes" id="UP001140206"/>
    </source>
</evidence>